<reference evidence="2" key="1">
    <citation type="journal article" date="2019" name="Int. J. Syst. Evol. Microbiol.">
        <title>The Global Catalogue of Microorganisms (GCM) 10K type strain sequencing project: providing services to taxonomists for standard genome sequencing and annotation.</title>
        <authorList>
            <consortium name="The Broad Institute Genomics Platform"/>
            <consortium name="The Broad Institute Genome Sequencing Center for Infectious Disease"/>
            <person name="Wu L."/>
            <person name="Ma J."/>
        </authorList>
    </citation>
    <scope>NUCLEOTIDE SEQUENCE [LARGE SCALE GENOMIC DNA]</scope>
    <source>
        <strain evidence="2">CCUG 56754</strain>
    </source>
</reference>
<dbReference type="RefSeq" id="WP_390358385.1">
    <property type="nucleotide sequence ID" value="NZ_JBHTKJ010000001.1"/>
</dbReference>
<dbReference type="Pfam" id="PF22871">
    <property type="entry name" value="AimR"/>
    <property type="match status" value="1"/>
</dbReference>
<keyword evidence="2" id="KW-1185">Reference proteome</keyword>
<dbReference type="NCBIfam" id="NF038310">
    <property type="entry name" value="lysogeny_AimR"/>
    <property type="match status" value="1"/>
</dbReference>
<accession>A0ABW3LEM7</accession>
<dbReference type="InterPro" id="IPR047705">
    <property type="entry name" value="AimR-like"/>
</dbReference>
<comment type="caution">
    <text evidence="1">The sequence shown here is derived from an EMBL/GenBank/DDBJ whole genome shotgun (WGS) entry which is preliminary data.</text>
</comment>
<dbReference type="EMBL" id="JBHTKJ010000001">
    <property type="protein sequence ID" value="MFD1036833.1"/>
    <property type="molecule type" value="Genomic_DNA"/>
</dbReference>
<evidence type="ECO:0000313" key="2">
    <source>
        <dbReference type="Proteomes" id="UP001597040"/>
    </source>
</evidence>
<proteinExistence type="predicted"/>
<protein>
    <submittedName>
        <fullName evidence="1">AimR family lysis-lysogeny pheromone receptor</fullName>
    </submittedName>
</protein>
<gene>
    <name evidence="1" type="ORF">ACFQ3N_00125</name>
</gene>
<organism evidence="1 2">
    <name type="scientific">Virgibacillus byunsanensis</name>
    <dbReference type="NCBI Taxonomy" id="570945"/>
    <lineage>
        <taxon>Bacteria</taxon>
        <taxon>Bacillati</taxon>
        <taxon>Bacillota</taxon>
        <taxon>Bacilli</taxon>
        <taxon>Bacillales</taxon>
        <taxon>Bacillaceae</taxon>
        <taxon>Virgibacillus</taxon>
    </lineage>
</organism>
<sequence>MDKPKLNIIPNSIISMKNTNDLTMSQLILVLTHEHDQATVNELIRKFCLQSTSSEIIKKGMEFLYINGYYNDLQILINKNSEINCPSHKSWATVYQMMLDRKKMQKTPQTILQLLNNFQTDEPELKCLIEFLKIAAYYDLNQFDRVGNFLDQQQQLFVEVEDQYLLSNFNNRLYQHLFLYYWVRNELIMARKYAFRVLNQTSNPKTKANLHVNLGLTYTFDTYFQGMYHLSEALKITNKHNLKNIKNVIEQQNIPFLSAVFQKVEGISTDDKSEQAHIEIAKGNLLKSKEILQDIPINSPFRVYYLGMAEQNKDILLQSYKSFVEERSDHFFSRLPLNALRELGNCK</sequence>
<keyword evidence="1" id="KW-0675">Receptor</keyword>
<evidence type="ECO:0000313" key="1">
    <source>
        <dbReference type="EMBL" id="MFD1036833.1"/>
    </source>
</evidence>
<dbReference type="Proteomes" id="UP001597040">
    <property type="component" value="Unassembled WGS sequence"/>
</dbReference>
<name>A0ABW3LEM7_9BACI</name>